<dbReference type="EMBL" id="CM018039">
    <property type="protein sequence ID" value="KAA8535942.1"/>
    <property type="molecule type" value="Genomic_DNA"/>
</dbReference>
<dbReference type="OrthoDB" id="885610at2759"/>
<dbReference type="Proteomes" id="UP000325577">
    <property type="component" value="Linkage Group LG16"/>
</dbReference>
<dbReference type="AlphaFoldDB" id="A0A5J5B246"/>
<protein>
    <recommendedName>
        <fullName evidence="4">DUF241 domain-containing protein</fullName>
    </recommendedName>
</protein>
<dbReference type="GO" id="GO:0048367">
    <property type="term" value="P:shoot system development"/>
    <property type="evidence" value="ECO:0007669"/>
    <property type="project" value="InterPro"/>
</dbReference>
<evidence type="ECO:0008006" key="4">
    <source>
        <dbReference type="Google" id="ProtNLM"/>
    </source>
</evidence>
<feature type="coiled-coil region" evidence="1">
    <location>
        <begin position="133"/>
        <end position="160"/>
    </location>
</feature>
<keyword evidence="1" id="KW-0175">Coiled coil</keyword>
<evidence type="ECO:0000313" key="3">
    <source>
        <dbReference type="Proteomes" id="UP000325577"/>
    </source>
</evidence>
<accession>A0A5J5B246</accession>
<proteinExistence type="predicted"/>
<dbReference type="PANTHER" id="PTHR33070">
    <property type="entry name" value="OS06G0725500 PROTEIN"/>
    <property type="match status" value="1"/>
</dbReference>
<gene>
    <name evidence="2" type="ORF">F0562_028420</name>
</gene>
<keyword evidence="3" id="KW-1185">Reference proteome</keyword>
<dbReference type="InterPro" id="IPR004320">
    <property type="entry name" value="BPS1_pln"/>
</dbReference>
<evidence type="ECO:0000313" key="2">
    <source>
        <dbReference type="EMBL" id="KAA8535942.1"/>
    </source>
</evidence>
<dbReference type="GO" id="GO:0048364">
    <property type="term" value="P:root development"/>
    <property type="evidence" value="ECO:0007669"/>
    <property type="project" value="InterPro"/>
</dbReference>
<feature type="coiled-coil region" evidence="1">
    <location>
        <begin position="624"/>
        <end position="651"/>
    </location>
</feature>
<evidence type="ECO:0000256" key="1">
    <source>
        <dbReference type="SAM" id="Coils"/>
    </source>
</evidence>
<organism evidence="2 3">
    <name type="scientific">Nyssa sinensis</name>
    <dbReference type="NCBI Taxonomy" id="561372"/>
    <lineage>
        <taxon>Eukaryota</taxon>
        <taxon>Viridiplantae</taxon>
        <taxon>Streptophyta</taxon>
        <taxon>Embryophyta</taxon>
        <taxon>Tracheophyta</taxon>
        <taxon>Spermatophyta</taxon>
        <taxon>Magnoliopsida</taxon>
        <taxon>eudicotyledons</taxon>
        <taxon>Gunneridae</taxon>
        <taxon>Pentapetalae</taxon>
        <taxon>asterids</taxon>
        <taxon>Cornales</taxon>
        <taxon>Nyssaceae</taxon>
        <taxon>Nyssa</taxon>
    </lineage>
</organism>
<sequence>MKESVQELQSVLRRRRGDEFGVSYEVGKYLTQRKKVKNAVQKALRNLDGSVNKNHETAVMVGRLREVETVTFTVLESLTSFIIGEKAQSKPSSWSLVSKLMNPKRVSCEATSEINEFWKLDAALQKLVGHKTSKSVSMQVENAQKELGKLELNIQDLEEGLEFLFKHLIKARVVRASEATSSSLSSISKGLSGLEDLYDCLDDLLLLPHVQQALSHERHQKWVDEVLDGYLRLLDVCSSAKDVFSQTKQDVQDLLSVLRRRRDANDFNGYLSSRKKAKKAIQKSLKDLKSIKNKRTLVAMDKDHETMAILSMLNEVEAVTLAVFDSLLSNAMGTRMQSGWSLVSKLIHHKSVADEETDMNEFEKVDAILHSVIGHKSCKSENNRNIEQVQNQLGILESGIQDLEGGLEVRASEETSSSLSSISNGLSGLEDLYDCVDDLLLLPHAQQAFAHLRHQKWVDEALDGYLRLLDVCSSAKEVFSQTKQDVQDLLSILRRRRDADDFGGYLASRKKVIQKSLKDIKSVKNKHTLLAMDKDHETVTHISMLNEVEETTLALLESLLCYVAGTKKVQSKRSTLSLVSKLMHHKSVAWQPKETDANEFYKVDAALHSFIGHKTNKSDNIIHVENVQNQLGKLQLTIQDLEEGLESLFRRLIKTRVSLLNIVNH</sequence>
<dbReference type="PANTHER" id="PTHR33070:SF129">
    <property type="entry name" value="DUF241 DOMAIN PROTEIN"/>
    <property type="match status" value="1"/>
</dbReference>
<dbReference type="Pfam" id="PF03087">
    <property type="entry name" value="BPS1"/>
    <property type="match status" value="3"/>
</dbReference>
<name>A0A5J5B246_9ASTE</name>
<reference evidence="2 3" key="1">
    <citation type="submission" date="2019-09" db="EMBL/GenBank/DDBJ databases">
        <title>A chromosome-level genome assembly of the Chinese tupelo Nyssa sinensis.</title>
        <authorList>
            <person name="Yang X."/>
            <person name="Kang M."/>
            <person name="Yang Y."/>
            <person name="Xiong H."/>
            <person name="Wang M."/>
            <person name="Zhang Z."/>
            <person name="Wang Z."/>
            <person name="Wu H."/>
            <person name="Ma T."/>
            <person name="Liu J."/>
            <person name="Xi Z."/>
        </authorList>
    </citation>
    <scope>NUCLEOTIDE SEQUENCE [LARGE SCALE GENOMIC DNA]</scope>
    <source>
        <strain evidence="2">J267</strain>
        <tissue evidence="2">Leaf</tissue>
    </source>
</reference>